<dbReference type="EMBL" id="CALOZG010000035">
    <property type="protein sequence ID" value="CAH4033859.1"/>
    <property type="molecule type" value="Genomic_DNA"/>
</dbReference>
<dbReference type="Proteomes" id="UP001152562">
    <property type="component" value="Unassembled WGS sequence"/>
</dbReference>
<proteinExistence type="predicted"/>
<evidence type="ECO:0000313" key="1">
    <source>
        <dbReference type="EMBL" id="CAH4033859.1"/>
    </source>
</evidence>
<name>A0A9P0XD54_PIEBR</name>
<comment type="caution">
    <text evidence="1">The sequence shown here is derived from an EMBL/GenBank/DDBJ whole genome shotgun (WGS) entry which is preliminary data.</text>
</comment>
<organism evidence="1 2">
    <name type="scientific">Pieris brassicae</name>
    <name type="common">White butterfly</name>
    <name type="synonym">Large white butterfly</name>
    <dbReference type="NCBI Taxonomy" id="7116"/>
    <lineage>
        <taxon>Eukaryota</taxon>
        <taxon>Metazoa</taxon>
        <taxon>Ecdysozoa</taxon>
        <taxon>Arthropoda</taxon>
        <taxon>Hexapoda</taxon>
        <taxon>Insecta</taxon>
        <taxon>Pterygota</taxon>
        <taxon>Neoptera</taxon>
        <taxon>Endopterygota</taxon>
        <taxon>Lepidoptera</taxon>
        <taxon>Glossata</taxon>
        <taxon>Ditrysia</taxon>
        <taxon>Papilionoidea</taxon>
        <taxon>Pieridae</taxon>
        <taxon>Pierinae</taxon>
        <taxon>Pieris</taxon>
    </lineage>
</organism>
<accession>A0A9P0XD54</accession>
<evidence type="ECO:0000313" key="2">
    <source>
        <dbReference type="Proteomes" id="UP001152562"/>
    </source>
</evidence>
<gene>
    <name evidence="1" type="ORF">PIBRA_LOCUS10093</name>
</gene>
<protein>
    <submittedName>
        <fullName evidence="1">Uncharacterized protein</fullName>
    </submittedName>
</protein>
<keyword evidence="2" id="KW-1185">Reference proteome</keyword>
<reference evidence="1" key="1">
    <citation type="submission" date="2022-05" db="EMBL/GenBank/DDBJ databases">
        <authorList>
            <person name="Okamura Y."/>
        </authorList>
    </citation>
    <scope>NUCLEOTIDE SEQUENCE</scope>
</reference>
<dbReference type="AlphaFoldDB" id="A0A9P0XD54"/>
<sequence>MFFNNVHQYGDNTKTYLGADCGSDHTLLAADVVNSLRRLTPQALTTMEEVFNNKASNPDNSADPDTNWTRLNNVILSARRDIQQQNVYSG</sequence>